<evidence type="ECO:0000256" key="1">
    <source>
        <dbReference type="SAM" id="Phobius"/>
    </source>
</evidence>
<accession>A0ABD0ZJE0</accession>
<protein>
    <submittedName>
        <fullName evidence="2">Retrovirus-related Pol polyprotein from transposon RE1</fullName>
    </submittedName>
</protein>
<reference evidence="2 3" key="1">
    <citation type="submission" date="2024-04" db="EMBL/GenBank/DDBJ databases">
        <title>Genome assembly C_amara_ONT_v2.</title>
        <authorList>
            <person name="Yant L."/>
            <person name="Moore C."/>
            <person name="Slenker M."/>
        </authorList>
    </citation>
    <scope>NUCLEOTIDE SEQUENCE [LARGE SCALE GENOMIC DNA]</scope>
    <source>
        <tissue evidence="2">Leaf</tissue>
    </source>
</reference>
<proteinExistence type="predicted"/>
<feature type="transmembrane region" description="Helical" evidence="1">
    <location>
        <begin position="194"/>
        <end position="211"/>
    </location>
</feature>
<dbReference type="PANTHER" id="PTHR47481">
    <property type="match status" value="1"/>
</dbReference>
<dbReference type="PANTHER" id="PTHR47481:SF22">
    <property type="entry name" value="RETROTRANSPOSON GAG DOMAIN-CONTAINING PROTEIN"/>
    <property type="match status" value="1"/>
</dbReference>
<keyword evidence="1" id="KW-1133">Transmembrane helix</keyword>
<keyword evidence="3" id="KW-1185">Reference proteome</keyword>
<keyword evidence="1" id="KW-0472">Membrane</keyword>
<evidence type="ECO:0000313" key="2">
    <source>
        <dbReference type="EMBL" id="KAL1194136.1"/>
    </source>
</evidence>
<sequence>MALTTVTNTYEPSSPVLINIINVTKLSSVNYLTWSVQIKSLLLGHDLLKFIDSTAPQSPTVPVGNTEKPNSDLLTWQRQDSLLYSALIGAIEMPLQPLIASCTTFLEAWNTLASTYAKPTRGHIKKLKQQLKHCVKGTRSIDEFMQYIKIKSNANLLPHLTSDLANFSLHAPYSQELMKYWLEMVLAWKSRTRVLSLYQTLLVTYLLIIATESTNWYYWLFDHIPSQIYF</sequence>
<organism evidence="2 3">
    <name type="scientific">Cardamine amara subsp. amara</name>
    <dbReference type="NCBI Taxonomy" id="228776"/>
    <lineage>
        <taxon>Eukaryota</taxon>
        <taxon>Viridiplantae</taxon>
        <taxon>Streptophyta</taxon>
        <taxon>Embryophyta</taxon>
        <taxon>Tracheophyta</taxon>
        <taxon>Spermatophyta</taxon>
        <taxon>Magnoliopsida</taxon>
        <taxon>eudicotyledons</taxon>
        <taxon>Gunneridae</taxon>
        <taxon>Pentapetalae</taxon>
        <taxon>rosids</taxon>
        <taxon>malvids</taxon>
        <taxon>Brassicales</taxon>
        <taxon>Brassicaceae</taxon>
        <taxon>Cardamineae</taxon>
        <taxon>Cardamine</taxon>
    </lineage>
</organism>
<keyword evidence="1" id="KW-0812">Transmembrane</keyword>
<evidence type="ECO:0000313" key="3">
    <source>
        <dbReference type="Proteomes" id="UP001558713"/>
    </source>
</evidence>
<name>A0ABD0ZJE0_CARAN</name>
<dbReference type="Proteomes" id="UP001558713">
    <property type="component" value="Unassembled WGS sequence"/>
</dbReference>
<comment type="caution">
    <text evidence="2">The sequence shown here is derived from an EMBL/GenBank/DDBJ whole genome shotgun (WGS) entry which is preliminary data.</text>
</comment>
<gene>
    <name evidence="2" type="ORF">V5N11_004083</name>
</gene>
<dbReference type="EMBL" id="JBANAX010000762">
    <property type="protein sequence ID" value="KAL1194136.1"/>
    <property type="molecule type" value="Genomic_DNA"/>
</dbReference>
<dbReference type="AlphaFoldDB" id="A0ABD0ZJE0"/>